<name>A0A845UUF7_9GAMM</name>
<dbReference type="Proteomes" id="UP000484885">
    <property type="component" value="Unassembled WGS sequence"/>
</dbReference>
<dbReference type="InterPro" id="IPR021521">
    <property type="entry name" value="DUF3185"/>
</dbReference>
<evidence type="ECO:0000313" key="2">
    <source>
        <dbReference type="EMBL" id="NDY95137.1"/>
    </source>
</evidence>
<protein>
    <submittedName>
        <fullName evidence="2">DUF3185 family protein</fullName>
    </submittedName>
</protein>
<feature type="transmembrane region" description="Helical" evidence="1">
    <location>
        <begin position="45"/>
        <end position="65"/>
    </location>
</feature>
<gene>
    <name evidence="2" type="ORF">G3I74_05285</name>
</gene>
<dbReference type="Pfam" id="PF11381">
    <property type="entry name" value="DUF3185"/>
    <property type="match status" value="1"/>
</dbReference>
<reference evidence="2 3" key="1">
    <citation type="submission" date="2020-02" db="EMBL/GenBank/DDBJ databases">
        <authorList>
            <person name="Zhang X.-Y."/>
        </authorList>
    </citation>
    <scope>NUCLEOTIDE SEQUENCE [LARGE SCALE GENOMIC DNA]</scope>
    <source>
        <strain evidence="2 3">C33</strain>
    </source>
</reference>
<dbReference type="PROSITE" id="PS51257">
    <property type="entry name" value="PROKAR_LIPOPROTEIN"/>
    <property type="match status" value="1"/>
</dbReference>
<keyword evidence="1" id="KW-1133">Transmembrane helix</keyword>
<accession>A0A845UUF7</accession>
<sequence length="70" mass="7414">MSIWRLLGIALLIVGCGLVYFGWQATEGLGEQAQELVTGQYSDETTWQLIGGAAAAVVGLLLTLFGGKTR</sequence>
<evidence type="ECO:0000313" key="3">
    <source>
        <dbReference type="Proteomes" id="UP000484885"/>
    </source>
</evidence>
<dbReference type="AlphaFoldDB" id="A0A845UUF7"/>
<dbReference type="EMBL" id="JAAGSC010000037">
    <property type="protein sequence ID" value="NDY95137.1"/>
    <property type="molecule type" value="Genomic_DNA"/>
</dbReference>
<keyword evidence="1" id="KW-0812">Transmembrane</keyword>
<evidence type="ECO:0000256" key="1">
    <source>
        <dbReference type="SAM" id="Phobius"/>
    </source>
</evidence>
<dbReference type="RefSeq" id="WP_164210538.1">
    <property type="nucleotide sequence ID" value="NZ_JAAGSC010000037.1"/>
</dbReference>
<organism evidence="2 3">
    <name type="scientific">Wenzhouxiangella limi</name>
    <dbReference type="NCBI Taxonomy" id="2707351"/>
    <lineage>
        <taxon>Bacteria</taxon>
        <taxon>Pseudomonadati</taxon>
        <taxon>Pseudomonadota</taxon>
        <taxon>Gammaproteobacteria</taxon>
        <taxon>Chromatiales</taxon>
        <taxon>Wenzhouxiangellaceae</taxon>
        <taxon>Wenzhouxiangella</taxon>
    </lineage>
</organism>
<proteinExistence type="predicted"/>
<keyword evidence="1" id="KW-0472">Membrane</keyword>
<comment type="caution">
    <text evidence="2">The sequence shown here is derived from an EMBL/GenBank/DDBJ whole genome shotgun (WGS) entry which is preliminary data.</text>
</comment>
<keyword evidence="3" id="KW-1185">Reference proteome</keyword>